<dbReference type="Gene3D" id="1.25.40.10">
    <property type="entry name" value="Tetratricopeptide repeat domain"/>
    <property type="match status" value="1"/>
</dbReference>
<protein>
    <submittedName>
        <fullName evidence="7">Hsp70 family protein</fullName>
    </submittedName>
</protein>
<dbReference type="InterPro" id="IPR018181">
    <property type="entry name" value="Heat_shock_70_CS"/>
</dbReference>
<keyword evidence="8" id="KW-1185">Reference proteome</keyword>
<comment type="caution">
    <text evidence="7">The sequence shown here is derived from an EMBL/GenBank/DDBJ whole genome shotgun (WGS) entry which is preliminary data.</text>
</comment>
<evidence type="ECO:0000256" key="4">
    <source>
        <dbReference type="ARBA" id="ARBA00023016"/>
    </source>
</evidence>
<dbReference type="RefSeq" id="WP_387971641.1">
    <property type="nucleotide sequence ID" value="NZ_JBHRWO010000005.1"/>
</dbReference>
<dbReference type="Gene3D" id="3.30.420.40">
    <property type="match status" value="2"/>
</dbReference>
<organism evidence="7 8">
    <name type="scientific">Glycomyces rhizosphaerae</name>
    <dbReference type="NCBI Taxonomy" id="2054422"/>
    <lineage>
        <taxon>Bacteria</taxon>
        <taxon>Bacillati</taxon>
        <taxon>Actinomycetota</taxon>
        <taxon>Actinomycetes</taxon>
        <taxon>Glycomycetales</taxon>
        <taxon>Glycomycetaceae</taxon>
        <taxon>Glycomyces</taxon>
    </lineage>
</organism>
<keyword evidence="5" id="KW-0143">Chaperone</keyword>
<dbReference type="SUPFAM" id="SSF53067">
    <property type="entry name" value="Actin-like ATPase domain"/>
    <property type="match status" value="2"/>
</dbReference>
<evidence type="ECO:0000256" key="6">
    <source>
        <dbReference type="SAM" id="MobiDB-lite"/>
    </source>
</evidence>
<dbReference type="SUPFAM" id="SSF48452">
    <property type="entry name" value="TPR-like"/>
    <property type="match status" value="1"/>
</dbReference>
<dbReference type="PROSITE" id="PS01036">
    <property type="entry name" value="HSP70_3"/>
    <property type="match status" value="1"/>
</dbReference>
<dbReference type="PANTHER" id="PTHR45639">
    <property type="entry name" value="HSC70CB, ISOFORM G-RELATED"/>
    <property type="match status" value="1"/>
</dbReference>
<evidence type="ECO:0000256" key="2">
    <source>
        <dbReference type="ARBA" id="ARBA00022741"/>
    </source>
</evidence>
<proteinExistence type="inferred from homology"/>
<gene>
    <name evidence="7" type="ORF">ACFO8M_05500</name>
</gene>
<feature type="region of interest" description="Disordered" evidence="6">
    <location>
        <begin position="342"/>
        <end position="365"/>
    </location>
</feature>
<reference evidence="8" key="1">
    <citation type="journal article" date="2019" name="Int. J. Syst. Evol. Microbiol.">
        <title>The Global Catalogue of Microorganisms (GCM) 10K type strain sequencing project: providing services to taxonomists for standard genome sequencing and annotation.</title>
        <authorList>
            <consortium name="The Broad Institute Genomics Platform"/>
            <consortium name="The Broad Institute Genome Sequencing Center for Infectious Disease"/>
            <person name="Wu L."/>
            <person name="Ma J."/>
        </authorList>
    </citation>
    <scope>NUCLEOTIDE SEQUENCE [LARGE SCALE GENOMIC DNA]</scope>
    <source>
        <strain evidence="8">CGMCC 4.7396</strain>
    </source>
</reference>
<dbReference type="EMBL" id="JBHRWO010000005">
    <property type="protein sequence ID" value="MFC3491937.1"/>
    <property type="molecule type" value="Genomic_DNA"/>
</dbReference>
<dbReference type="InterPro" id="IPR011990">
    <property type="entry name" value="TPR-like_helical_dom_sf"/>
</dbReference>
<evidence type="ECO:0000256" key="3">
    <source>
        <dbReference type="ARBA" id="ARBA00022840"/>
    </source>
</evidence>
<keyword evidence="3" id="KW-0067">ATP-binding</keyword>
<keyword evidence="2" id="KW-0547">Nucleotide-binding</keyword>
<evidence type="ECO:0000313" key="7">
    <source>
        <dbReference type="EMBL" id="MFC3491937.1"/>
    </source>
</evidence>
<accession>A0ABV7PTL9</accession>
<dbReference type="InterPro" id="IPR013126">
    <property type="entry name" value="Hsp_70_fam"/>
</dbReference>
<comment type="similarity">
    <text evidence="1">Belongs to the heat shock protein 70 family.</text>
</comment>
<sequence>MAVRGEAMVNVGVDLGGTALRAAFGPGGEAAGACEVRGWRWPWLLCEAPGPAGLPVEFPSLKSRLGIAASVRVGDETLDPEGVLAAGLREIRDTAVKATGARLGHTAIGVPARFSSRQRGALLRAAEAAGLPQVSLVSDSIAHVIAHAGTDTTGTYAVFDMGYTGFEIGLVRAVKGRYRALAYDGAAAPGGGFFDARTVASLLEFLLAGYGISPREMLRTEAMRRELRAAAEEIKERSAGGDGTFDARFGLRHVPIRLSQAVFGKEIGRFAAGAFDRIAYLLEEAGLRNADVTALLLAGGSTRMPVVRDFAAATGLTVTEAEPGSLETGALRYAAQLASRPSVVADAPPEPEAEEIPMPASETPPLPGLLQAPTAPEEDRTDAGAAAARRLLRHGRLDDAERAAREAVNEAEQVLQEVIAARSGAVQDPDRPPSLSIDSERLQARARRSFKQGEFQEAIHVMHVAAERGGPEVFAEMIQMHCEAAMTNPTMANFKRQAAWLRCAIGHDAGNVRLFDLLAERCLLHAEALVRIGRKTEARATVEEALKWNPDHDKARALGRELKPR</sequence>
<dbReference type="InterPro" id="IPR043129">
    <property type="entry name" value="ATPase_NBD"/>
</dbReference>
<keyword evidence="4" id="KW-0346">Stress response</keyword>
<name>A0ABV7PTL9_9ACTN</name>
<dbReference type="Pfam" id="PF00012">
    <property type="entry name" value="HSP70"/>
    <property type="match status" value="1"/>
</dbReference>
<evidence type="ECO:0000313" key="8">
    <source>
        <dbReference type="Proteomes" id="UP001595712"/>
    </source>
</evidence>
<evidence type="ECO:0000256" key="5">
    <source>
        <dbReference type="ARBA" id="ARBA00023186"/>
    </source>
</evidence>
<dbReference type="Proteomes" id="UP001595712">
    <property type="component" value="Unassembled WGS sequence"/>
</dbReference>
<dbReference type="PRINTS" id="PR00301">
    <property type="entry name" value="HEATSHOCK70"/>
</dbReference>
<dbReference type="Gene3D" id="3.90.640.10">
    <property type="entry name" value="Actin, Chain A, domain 4"/>
    <property type="match status" value="1"/>
</dbReference>
<evidence type="ECO:0000256" key="1">
    <source>
        <dbReference type="ARBA" id="ARBA00007381"/>
    </source>
</evidence>